<comment type="caution">
    <text evidence="3">The sequence shown here is derived from an EMBL/GenBank/DDBJ whole genome shotgun (WGS) entry which is preliminary data.</text>
</comment>
<name>A0A8H3WJX2_9PEZI</name>
<feature type="region of interest" description="Disordered" evidence="2">
    <location>
        <begin position="1"/>
        <end position="72"/>
    </location>
</feature>
<proteinExistence type="predicted"/>
<dbReference type="Proteomes" id="UP000434172">
    <property type="component" value="Unassembled WGS sequence"/>
</dbReference>
<feature type="region of interest" description="Disordered" evidence="2">
    <location>
        <begin position="443"/>
        <end position="494"/>
    </location>
</feature>
<gene>
    <name evidence="3" type="ORF">GQ607_006740</name>
</gene>
<dbReference type="OrthoDB" id="4820928at2759"/>
<keyword evidence="1" id="KW-0175">Coiled coil</keyword>
<feature type="compositionally biased region" description="Polar residues" evidence="2">
    <location>
        <begin position="605"/>
        <end position="617"/>
    </location>
</feature>
<protein>
    <submittedName>
        <fullName evidence="3">Uncharacterized protein</fullName>
    </submittedName>
</protein>
<feature type="compositionally biased region" description="Polar residues" evidence="2">
    <location>
        <begin position="1"/>
        <end position="18"/>
    </location>
</feature>
<organism evidence="3 4">
    <name type="scientific">Colletotrichum asianum</name>
    <dbReference type="NCBI Taxonomy" id="702518"/>
    <lineage>
        <taxon>Eukaryota</taxon>
        <taxon>Fungi</taxon>
        <taxon>Dikarya</taxon>
        <taxon>Ascomycota</taxon>
        <taxon>Pezizomycotina</taxon>
        <taxon>Sordariomycetes</taxon>
        <taxon>Hypocreomycetidae</taxon>
        <taxon>Glomerellales</taxon>
        <taxon>Glomerellaceae</taxon>
        <taxon>Colletotrichum</taxon>
        <taxon>Colletotrichum gloeosporioides species complex</taxon>
    </lineage>
</organism>
<dbReference type="AlphaFoldDB" id="A0A8H3WJX2"/>
<dbReference type="EMBL" id="WOWK01000033">
    <property type="protein sequence ID" value="KAF0325922.1"/>
    <property type="molecule type" value="Genomic_DNA"/>
</dbReference>
<reference evidence="3 4" key="1">
    <citation type="submission" date="2019-12" db="EMBL/GenBank/DDBJ databases">
        <title>A genome sequence resource for the geographically widespread anthracnose pathogen Colletotrichum asianum.</title>
        <authorList>
            <person name="Meng Y."/>
        </authorList>
    </citation>
    <scope>NUCLEOTIDE SEQUENCE [LARGE SCALE GENOMIC DNA]</scope>
    <source>
        <strain evidence="3 4">ICMP 18580</strain>
    </source>
</reference>
<feature type="compositionally biased region" description="Low complexity" evidence="2">
    <location>
        <begin position="873"/>
        <end position="884"/>
    </location>
</feature>
<feature type="region of interest" description="Disordered" evidence="2">
    <location>
        <begin position="904"/>
        <end position="923"/>
    </location>
</feature>
<evidence type="ECO:0000313" key="4">
    <source>
        <dbReference type="Proteomes" id="UP000434172"/>
    </source>
</evidence>
<sequence>MRTAKQQKTSAGDGTSAFQAGEVSGADGAQDSGLSSYERVSAVAMAPVSGDQERSSTEVRVPGGTQAEGSHRTEIEVSRILKRFEDALKKAEETPEKVMNLQKKLDLAEHDAKTAGIRADEAAKRETRNRAEHAKLLQESDEQNKKLSREHEKLQAEYKEMSESKHKLFVENMTRRITNESFADAMKEFSIVEEKLKQATKEKTDLAEKLRQAETARGEADNELAQAVRDSVTTELEGLRSTVASIEAMRDSATAEVNQLREELSSSQKDVSKERLEMQGLTTVLNGLKTAVEAIKARPNGTGSAESDWQKAVGLLASRLNAFNIFDDGRHLTHSSVIHEVGMAIVRDAEFDKLRRFVATMEVNATYCFWQVVEAEEGDEIIRLENSKATCPLHTMEKRLSKIRPEHDFRHRVDRDELAAHIEANKREADLLRASFNDPSIRTFSSGFTGGPSAPPQTPQPRRLDNMCFTRFGAQRDPPPPPPPQQQQQTKGYHAALRRECVSAPRHDFHDRDCGDRPRRDALPDVWYDDFWHDPSSAPRHSGFLETAMEADGQRTISAKRKMTGTPAALVSEGADGALDFESTADGAVGTGGGAQDAGLDEENVQTPAEPTPTWGSSKTFLEATVDEAMDQGKYKATLGSIWPKARDLAADGDEIETYADAVSQIAVTTWGKLSVKKVKVKLDAIREGTYRELSRRDEKQYSCAFTDWWTTIRLHRRFITDSEYRALRDSGFVKVIKWEVNDIPPFDERFRDHLQKNNMKTAGAVQPAPPAIKPVQDARVEDQRRRLSELALHCLRDHVMPGDMTSYMTDLADHAASLLNLRNKDDMRLSASDVDAVISDQWRVYNGDGKVVENAKAASSWYWSRKQEKQTQQKQQTQEQQQTPNVVHTSWLPPELAAPTVASAFSLPSRNRPPHGFPHSRR</sequence>
<evidence type="ECO:0000313" key="3">
    <source>
        <dbReference type="EMBL" id="KAF0325922.1"/>
    </source>
</evidence>
<evidence type="ECO:0000256" key="1">
    <source>
        <dbReference type="SAM" id="Coils"/>
    </source>
</evidence>
<feature type="coiled-coil region" evidence="1">
    <location>
        <begin position="130"/>
        <end position="277"/>
    </location>
</feature>
<feature type="region of interest" description="Disordered" evidence="2">
    <location>
        <begin position="866"/>
        <end position="894"/>
    </location>
</feature>
<accession>A0A8H3WJX2</accession>
<keyword evidence="4" id="KW-1185">Reference proteome</keyword>
<feature type="region of interest" description="Disordered" evidence="2">
    <location>
        <begin position="582"/>
        <end position="617"/>
    </location>
</feature>
<evidence type="ECO:0000256" key="2">
    <source>
        <dbReference type="SAM" id="MobiDB-lite"/>
    </source>
</evidence>